<evidence type="ECO:0000313" key="2">
    <source>
        <dbReference type="EMBL" id="KAK3864690.1"/>
    </source>
</evidence>
<gene>
    <name evidence="2" type="ORF">Pcinc_029640</name>
</gene>
<organism evidence="2 3">
    <name type="scientific">Petrolisthes cinctipes</name>
    <name type="common">Flat porcelain crab</name>
    <dbReference type="NCBI Taxonomy" id="88211"/>
    <lineage>
        <taxon>Eukaryota</taxon>
        <taxon>Metazoa</taxon>
        <taxon>Ecdysozoa</taxon>
        <taxon>Arthropoda</taxon>
        <taxon>Crustacea</taxon>
        <taxon>Multicrustacea</taxon>
        <taxon>Malacostraca</taxon>
        <taxon>Eumalacostraca</taxon>
        <taxon>Eucarida</taxon>
        <taxon>Decapoda</taxon>
        <taxon>Pleocyemata</taxon>
        <taxon>Anomura</taxon>
        <taxon>Galatheoidea</taxon>
        <taxon>Porcellanidae</taxon>
        <taxon>Petrolisthes</taxon>
    </lineage>
</organism>
<comment type="caution">
    <text evidence="2">The sequence shown here is derived from an EMBL/GenBank/DDBJ whole genome shotgun (WGS) entry which is preliminary data.</text>
</comment>
<accession>A0AAE1EZN5</accession>
<feature type="region of interest" description="Disordered" evidence="1">
    <location>
        <begin position="1"/>
        <end position="27"/>
    </location>
</feature>
<dbReference type="Proteomes" id="UP001286313">
    <property type="component" value="Unassembled WGS sequence"/>
</dbReference>
<reference evidence="2" key="1">
    <citation type="submission" date="2023-10" db="EMBL/GenBank/DDBJ databases">
        <title>Genome assemblies of two species of porcelain crab, Petrolisthes cinctipes and Petrolisthes manimaculis (Anomura: Porcellanidae).</title>
        <authorList>
            <person name="Angst P."/>
        </authorList>
    </citation>
    <scope>NUCLEOTIDE SEQUENCE</scope>
    <source>
        <strain evidence="2">PB745_01</strain>
        <tissue evidence="2">Gill</tissue>
    </source>
</reference>
<protein>
    <submittedName>
        <fullName evidence="2">Uncharacterized protein</fullName>
    </submittedName>
</protein>
<sequence length="92" mass="10345">MDVLTCLWGRRGEDTSRGEEEQQQRHPPHLHLVLERTGPSVFPCTMRDLGVMYVSMVTLQAKAKGRKASSKNFSARSQNCLNVSLVVEEEEG</sequence>
<evidence type="ECO:0000313" key="3">
    <source>
        <dbReference type="Proteomes" id="UP001286313"/>
    </source>
</evidence>
<evidence type="ECO:0000256" key="1">
    <source>
        <dbReference type="SAM" id="MobiDB-lite"/>
    </source>
</evidence>
<dbReference type="EMBL" id="JAWQEG010003739">
    <property type="protein sequence ID" value="KAK3864690.1"/>
    <property type="molecule type" value="Genomic_DNA"/>
</dbReference>
<proteinExistence type="predicted"/>
<name>A0AAE1EZN5_PETCI</name>
<dbReference type="AlphaFoldDB" id="A0AAE1EZN5"/>
<feature type="compositionally biased region" description="Basic and acidic residues" evidence="1">
    <location>
        <begin position="10"/>
        <end position="24"/>
    </location>
</feature>
<keyword evidence="3" id="KW-1185">Reference proteome</keyword>